<dbReference type="RefSeq" id="WP_206254125.1">
    <property type="nucleotide sequence ID" value="NZ_CP071060.1"/>
</dbReference>
<evidence type="ECO:0000313" key="3">
    <source>
        <dbReference type="Proteomes" id="UP000663570"/>
    </source>
</evidence>
<proteinExistence type="predicted"/>
<dbReference type="PANTHER" id="PTHR43737:SF1">
    <property type="entry name" value="DUF1501 DOMAIN-CONTAINING PROTEIN"/>
    <property type="match status" value="1"/>
</dbReference>
<sequence>MKRRDFLRSAAHAGGLSAAASIGLLGSLQAQAQSAPGYKALVCVFLYGGNDGLNTIIPRDATRYAQYAAVRAKLAVAQSSLVALGSDYGLHPSLAPLGPLWAAGALAPVFNVGPLAVPLTKADLKTKTLPDNLFSHSDQQTLWECAGRSVLARTGWGGRLAAQAGVRPVLALGSAGRFGSSDTGAALALPGPGDDFSPSGWFGGPNASRRAALETMARANYSNRLMQAYGSIQKSALDTSATLGPVLKTTPASGSTDAIDIAFGNLSGATDTPLAKQLYQVAKLIRYGATNGSGRQVFVVAQGGYDTHADQLTRHPKLLAELGAALAAFYDATVRIGQASAVTSFTMSDFGRTFLPNASSGTDHAWGNHHLVIGGAVAGGKTYGRYPDLVLGGTDDVGVESWERQGRWIPASSVEQYAATLARWFGLSAAQIAAALPGLANFPLNDLGFIKP</sequence>
<evidence type="ECO:0000313" key="2">
    <source>
        <dbReference type="EMBL" id="QSI76444.1"/>
    </source>
</evidence>
<dbReference type="Proteomes" id="UP000663570">
    <property type="component" value="Chromosome"/>
</dbReference>
<gene>
    <name evidence="2" type="ORF">JY500_18600</name>
</gene>
<dbReference type="Pfam" id="PF07394">
    <property type="entry name" value="DUF1501"/>
    <property type="match status" value="1"/>
</dbReference>
<accession>A0ABX7M6Z3</accession>
<organism evidence="2 3">
    <name type="scientific">Niveibacterium microcysteis</name>
    <dbReference type="NCBI Taxonomy" id="2811415"/>
    <lineage>
        <taxon>Bacteria</taxon>
        <taxon>Pseudomonadati</taxon>
        <taxon>Pseudomonadota</taxon>
        <taxon>Betaproteobacteria</taxon>
        <taxon>Rhodocyclales</taxon>
        <taxon>Rhodocyclaceae</taxon>
        <taxon>Niveibacterium</taxon>
    </lineage>
</organism>
<dbReference type="InterPro" id="IPR006311">
    <property type="entry name" value="TAT_signal"/>
</dbReference>
<dbReference type="EMBL" id="CP071060">
    <property type="protein sequence ID" value="QSI76444.1"/>
    <property type="molecule type" value="Genomic_DNA"/>
</dbReference>
<dbReference type="PANTHER" id="PTHR43737">
    <property type="entry name" value="BLL7424 PROTEIN"/>
    <property type="match status" value="1"/>
</dbReference>
<name>A0ABX7M6Z3_9RHOO</name>
<protein>
    <submittedName>
        <fullName evidence="2">DUF1501 domain-containing protein</fullName>
    </submittedName>
</protein>
<keyword evidence="3" id="KW-1185">Reference proteome</keyword>
<feature type="chain" id="PRO_5045619670" evidence="1">
    <location>
        <begin position="33"/>
        <end position="452"/>
    </location>
</feature>
<reference evidence="2 3" key="1">
    <citation type="submission" date="2021-02" db="EMBL/GenBank/DDBJ databases">
        <title>Niveibacterium changnyeongensis HC41.</title>
        <authorList>
            <person name="Kang M."/>
        </authorList>
    </citation>
    <scope>NUCLEOTIDE SEQUENCE [LARGE SCALE GENOMIC DNA]</scope>
    <source>
        <strain evidence="2 3">HC41</strain>
    </source>
</reference>
<dbReference type="PROSITE" id="PS51318">
    <property type="entry name" value="TAT"/>
    <property type="match status" value="1"/>
</dbReference>
<evidence type="ECO:0000256" key="1">
    <source>
        <dbReference type="SAM" id="SignalP"/>
    </source>
</evidence>
<dbReference type="InterPro" id="IPR010869">
    <property type="entry name" value="DUF1501"/>
</dbReference>
<keyword evidence="1" id="KW-0732">Signal</keyword>
<feature type="signal peptide" evidence="1">
    <location>
        <begin position="1"/>
        <end position="32"/>
    </location>
</feature>